<dbReference type="AlphaFoldDB" id="A0A3B0AWP4"/>
<dbReference type="SUPFAM" id="SSF56300">
    <property type="entry name" value="Metallo-dependent phosphatases"/>
    <property type="match status" value="1"/>
</dbReference>
<dbReference type="InterPro" id="IPR029052">
    <property type="entry name" value="Metallo-depent_PP-like"/>
</dbReference>
<feature type="domain" description="Calcineurin-like phosphoesterase" evidence="1">
    <location>
        <begin position="58"/>
        <end position="289"/>
    </location>
</feature>
<gene>
    <name evidence="2" type="ORF">D7M11_33210</name>
</gene>
<dbReference type="Pfam" id="PF00149">
    <property type="entry name" value="Metallophos"/>
    <property type="match status" value="1"/>
</dbReference>
<evidence type="ECO:0000259" key="1">
    <source>
        <dbReference type="Pfam" id="PF00149"/>
    </source>
</evidence>
<dbReference type="Gene3D" id="3.60.21.10">
    <property type="match status" value="1"/>
</dbReference>
<keyword evidence="3" id="KW-1185">Reference proteome</keyword>
<dbReference type="PANTHER" id="PTHR43143">
    <property type="entry name" value="METALLOPHOSPHOESTERASE, CALCINEURIN SUPERFAMILY"/>
    <property type="match status" value="1"/>
</dbReference>
<accession>A0A3B0AWP4</accession>
<dbReference type="OrthoDB" id="1645838at2"/>
<dbReference type="RefSeq" id="WP_120751574.1">
    <property type="nucleotide sequence ID" value="NZ_RBAH01000039.1"/>
</dbReference>
<dbReference type="InterPro" id="IPR051918">
    <property type="entry name" value="STPP_CPPED1"/>
</dbReference>
<dbReference type="EMBL" id="RBAH01000039">
    <property type="protein sequence ID" value="RKN65145.1"/>
    <property type="molecule type" value="Genomic_DNA"/>
</dbReference>
<proteinExistence type="predicted"/>
<protein>
    <submittedName>
        <fullName evidence="2">Serine/threonine protein phosphatase</fullName>
    </submittedName>
</protein>
<organism evidence="2 3">
    <name type="scientific">Paenibacillus ginsengarvi</name>
    <dbReference type="NCBI Taxonomy" id="400777"/>
    <lineage>
        <taxon>Bacteria</taxon>
        <taxon>Bacillati</taxon>
        <taxon>Bacillota</taxon>
        <taxon>Bacilli</taxon>
        <taxon>Bacillales</taxon>
        <taxon>Paenibacillaceae</taxon>
        <taxon>Paenibacillus</taxon>
    </lineage>
</organism>
<dbReference type="PANTHER" id="PTHR43143:SF1">
    <property type="entry name" value="SERINE_THREONINE-PROTEIN PHOSPHATASE CPPED1"/>
    <property type="match status" value="1"/>
</dbReference>
<dbReference type="Proteomes" id="UP000282311">
    <property type="component" value="Unassembled WGS sequence"/>
</dbReference>
<comment type="caution">
    <text evidence="2">The sequence shown here is derived from an EMBL/GenBank/DDBJ whole genome shotgun (WGS) entry which is preliminary data.</text>
</comment>
<reference evidence="2 3" key="1">
    <citation type="journal article" date="2007" name="Int. J. Syst. Evol. Microbiol.">
        <title>Paenibacillus ginsengarvi sp. nov., isolated from soil from ginseng cultivation.</title>
        <authorList>
            <person name="Yoon M.H."/>
            <person name="Ten L.N."/>
            <person name="Im W.T."/>
        </authorList>
    </citation>
    <scope>NUCLEOTIDE SEQUENCE [LARGE SCALE GENOMIC DNA]</scope>
    <source>
        <strain evidence="2 3">KCTC 13059</strain>
    </source>
</reference>
<dbReference type="InterPro" id="IPR004843">
    <property type="entry name" value="Calcineurin-like_PHP"/>
</dbReference>
<sequence length="371" mass="41569">MNVFRIIPVLFAAGCGLLHLYETPFPPASAASAAILGNTSVLPTARADTDSPLSSFSLLSDIHVQADDSLSQQLFVKALKDHYSIKPDADRIVLNGDLTNGWQGDYETLRRLLDNTPHAPVRATMGNHDYYGMWRHGHGYDYKRLSRNWSSSRAIAQFTSFFGYAKPYYAEDVGGVPFLFMSGEAYRDADESVAEDAFLSDAQLNWLESRLEDHRARLTAKVKDKGNANKQNGEIVAVPLVPALVFLHQPLPHTLDGTSHERGVVQHERLRSILERYPFAVLLSGHTHWDAESTNQLWRGKFTAVGSGSVRFAYDSENRPIRPLKSESLFIEVYPGRLVIRTIDHRHGQWAGEPAVVELPNEAEFEQPSRK</sequence>
<dbReference type="GO" id="GO:0016787">
    <property type="term" value="F:hydrolase activity"/>
    <property type="evidence" value="ECO:0007669"/>
    <property type="project" value="InterPro"/>
</dbReference>
<evidence type="ECO:0000313" key="3">
    <source>
        <dbReference type="Proteomes" id="UP000282311"/>
    </source>
</evidence>
<name>A0A3B0AWP4_9BACL</name>
<evidence type="ECO:0000313" key="2">
    <source>
        <dbReference type="EMBL" id="RKN65145.1"/>
    </source>
</evidence>